<dbReference type="SUPFAM" id="SSF54791">
    <property type="entry name" value="Eukaryotic type KH-domain (KH-domain type I)"/>
    <property type="match status" value="1"/>
</dbReference>
<comment type="catalytic activity">
    <reaction evidence="9">
        <text>RNA(n+1) + phosphate = RNA(n) + a ribonucleoside 5'-diphosphate</text>
        <dbReference type="Rhea" id="RHEA:22096"/>
        <dbReference type="Rhea" id="RHEA-COMP:14527"/>
        <dbReference type="Rhea" id="RHEA-COMP:17342"/>
        <dbReference type="ChEBI" id="CHEBI:43474"/>
        <dbReference type="ChEBI" id="CHEBI:57930"/>
        <dbReference type="ChEBI" id="CHEBI:140395"/>
        <dbReference type="EC" id="2.7.7.8"/>
    </reaction>
</comment>
<keyword evidence="8 9" id="KW-0694">RNA-binding</keyword>
<dbReference type="InterPro" id="IPR012340">
    <property type="entry name" value="NA-bd_OB-fold"/>
</dbReference>
<dbReference type="FunFam" id="3.30.230.70:FF:000002">
    <property type="entry name" value="Polyribonucleotide nucleotidyltransferase"/>
    <property type="match status" value="1"/>
</dbReference>
<dbReference type="InterPro" id="IPR036612">
    <property type="entry name" value="KH_dom_type_1_sf"/>
</dbReference>
<comment type="caution">
    <text evidence="11">The sequence shown here is derived from an EMBL/GenBank/DDBJ whole genome shotgun (WGS) entry which is preliminary data.</text>
</comment>
<evidence type="ECO:0000256" key="5">
    <source>
        <dbReference type="ARBA" id="ARBA00022695"/>
    </source>
</evidence>
<keyword evidence="5 9" id="KW-0548">Nucleotidyltransferase</keyword>
<comment type="cofactor">
    <cofactor evidence="9">
        <name>Mg(2+)</name>
        <dbReference type="ChEBI" id="CHEBI:18420"/>
    </cofactor>
</comment>
<evidence type="ECO:0000256" key="3">
    <source>
        <dbReference type="ARBA" id="ARBA00022490"/>
    </source>
</evidence>
<evidence type="ECO:0000256" key="7">
    <source>
        <dbReference type="ARBA" id="ARBA00022842"/>
    </source>
</evidence>
<dbReference type="PROSITE" id="PS50126">
    <property type="entry name" value="S1"/>
    <property type="match status" value="1"/>
</dbReference>
<evidence type="ECO:0000313" key="12">
    <source>
        <dbReference type="Proteomes" id="UP000229307"/>
    </source>
</evidence>
<dbReference type="PROSITE" id="PS50084">
    <property type="entry name" value="KH_TYPE_1"/>
    <property type="match status" value="1"/>
</dbReference>
<dbReference type="Gene3D" id="2.40.50.140">
    <property type="entry name" value="Nucleic acid-binding proteins"/>
    <property type="match status" value="1"/>
</dbReference>
<dbReference type="PIRSF" id="PIRSF005499">
    <property type="entry name" value="PNPase"/>
    <property type="match status" value="1"/>
</dbReference>
<dbReference type="CDD" id="cd11363">
    <property type="entry name" value="RNase_PH_PNPase_1"/>
    <property type="match status" value="1"/>
</dbReference>
<protein>
    <recommendedName>
        <fullName evidence="9">Polyribonucleotide nucleotidyltransferase</fullName>
        <ecNumber evidence="9">2.7.7.8</ecNumber>
    </recommendedName>
    <alternativeName>
        <fullName evidence="9">Polynucleotide phosphorylase</fullName>
        <shortName evidence="9">PNPase</shortName>
    </alternativeName>
</protein>
<dbReference type="Pfam" id="PF03726">
    <property type="entry name" value="PNPase"/>
    <property type="match status" value="1"/>
</dbReference>
<dbReference type="NCBIfam" id="NF008805">
    <property type="entry name" value="PRK11824.1"/>
    <property type="match status" value="1"/>
</dbReference>
<dbReference type="GO" id="GO:0000287">
    <property type="term" value="F:magnesium ion binding"/>
    <property type="evidence" value="ECO:0007669"/>
    <property type="project" value="UniProtKB-UniRule"/>
</dbReference>
<dbReference type="InterPro" id="IPR036345">
    <property type="entry name" value="ExoRNase_PH_dom2_sf"/>
</dbReference>
<feature type="binding site" evidence="9">
    <location>
        <position position="491"/>
    </location>
    <ligand>
        <name>Mg(2+)</name>
        <dbReference type="ChEBI" id="CHEBI:18420"/>
    </ligand>
</feature>
<dbReference type="FunFam" id="3.30.230.70:FF:000001">
    <property type="entry name" value="Polyribonucleotide nucleotidyltransferase"/>
    <property type="match status" value="1"/>
</dbReference>
<dbReference type="SMART" id="SM00316">
    <property type="entry name" value="S1"/>
    <property type="match status" value="1"/>
</dbReference>
<gene>
    <name evidence="9 11" type="primary">pnp</name>
    <name evidence="11" type="ORF">COY52_04865</name>
</gene>
<dbReference type="SUPFAM" id="SSF50249">
    <property type="entry name" value="Nucleic acid-binding proteins"/>
    <property type="match status" value="1"/>
</dbReference>
<dbReference type="PANTHER" id="PTHR11252:SF0">
    <property type="entry name" value="POLYRIBONUCLEOTIDE NUCLEOTIDYLTRANSFERASE 1, MITOCHONDRIAL"/>
    <property type="match status" value="1"/>
</dbReference>
<dbReference type="InterPro" id="IPR004088">
    <property type="entry name" value="KH_dom_type_1"/>
</dbReference>
<evidence type="ECO:0000256" key="6">
    <source>
        <dbReference type="ARBA" id="ARBA00022723"/>
    </source>
</evidence>
<evidence type="ECO:0000256" key="1">
    <source>
        <dbReference type="ARBA" id="ARBA00004496"/>
    </source>
</evidence>
<evidence type="ECO:0000256" key="9">
    <source>
        <dbReference type="HAMAP-Rule" id="MF_01595"/>
    </source>
</evidence>
<keyword evidence="7 9" id="KW-0460">Magnesium</keyword>
<dbReference type="GO" id="GO:0006396">
    <property type="term" value="P:RNA processing"/>
    <property type="evidence" value="ECO:0007669"/>
    <property type="project" value="InterPro"/>
</dbReference>
<dbReference type="GO" id="GO:0004654">
    <property type="term" value="F:polyribonucleotide nucleotidyltransferase activity"/>
    <property type="evidence" value="ECO:0007669"/>
    <property type="project" value="UniProtKB-UniRule"/>
</dbReference>
<dbReference type="Gene3D" id="3.30.230.70">
    <property type="entry name" value="GHMP Kinase, N-terminal domain"/>
    <property type="match status" value="2"/>
</dbReference>
<evidence type="ECO:0000313" key="11">
    <source>
        <dbReference type="EMBL" id="PIZ17269.1"/>
    </source>
</evidence>
<dbReference type="NCBIfam" id="TIGR03591">
    <property type="entry name" value="polynuc_phos"/>
    <property type="match status" value="1"/>
</dbReference>
<feature type="domain" description="S1 motif" evidence="10">
    <location>
        <begin position="621"/>
        <end position="689"/>
    </location>
</feature>
<keyword evidence="4 9" id="KW-0808">Transferase</keyword>
<evidence type="ECO:0000256" key="2">
    <source>
        <dbReference type="ARBA" id="ARBA00007404"/>
    </source>
</evidence>
<dbReference type="Proteomes" id="UP000229307">
    <property type="component" value="Unassembled WGS sequence"/>
</dbReference>
<keyword evidence="6 9" id="KW-0479">Metal-binding</keyword>
<dbReference type="GO" id="GO:0000175">
    <property type="term" value="F:3'-5'-RNA exonuclease activity"/>
    <property type="evidence" value="ECO:0007669"/>
    <property type="project" value="TreeGrafter"/>
</dbReference>
<dbReference type="InterPro" id="IPR001247">
    <property type="entry name" value="ExoRNase_PH_dom1"/>
</dbReference>
<organism evidence="11 12">
    <name type="scientific">Candidatus Desantisbacteria bacterium CG_4_10_14_0_8_um_filter_48_22</name>
    <dbReference type="NCBI Taxonomy" id="1974543"/>
    <lineage>
        <taxon>Bacteria</taxon>
        <taxon>Candidatus Desantisiibacteriota</taxon>
    </lineage>
</organism>
<keyword evidence="3 9" id="KW-0963">Cytoplasm</keyword>
<dbReference type="SUPFAM" id="SSF54211">
    <property type="entry name" value="Ribosomal protein S5 domain 2-like"/>
    <property type="match status" value="2"/>
</dbReference>
<dbReference type="CDD" id="cd02393">
    <property type="entry name" value="KH-I_PNPase"/>
    <property type="match status" value="1"/>
</dbReference>
<dbReference type="HAMAP" id="MF_01595">
    <property type="entry name" value="PNPase"/>
    <property type="match status" value="1"/>
</dbReference>
<dbReference type="Pfam" id="PF00575">
    <property type="entry name" value="S1"/>
    <property type="match status" value="1"/>
</dbReference>
<dbReference type="EMBL" id="PFMR01000130">
    <property type="protein sequence ID" value="PIZ17269.1"/>
    <property type="molecule type" value="Genomic_DNA"/>
</dbReference>
<dbReference type="FunFam" id="2.40.50.140:FF:000023">
    <property type="entry name" value="Polyribonucleotide nucleotidyltransferase"/>
    <property type="match status" value="1"/>
</dbReference>
<dbReference type="GO" id="GO:0003723">
    <property type="term" value="F:RNA binding"/>
    <property type="evidence" value="ECO:0007669"/>
    <property type="project" value="UniProtKB-UniRule"/>
</dbReference>
<dbReference type="FunFam" id="3.30.1370.10:FF:000001">
    <property type="entry name" value="Polyribonucleotide nucleotidyltransferase"/>
    <property type="match status" value="1"/>
</dbReference>
<reference evidence="12" key="1">
    <citation type="submission" date="2017-09" db="EMBL/GenBank/DDBJ databases">
        <title>Depth-based differentiation of microbial function through sediment-hosted aquifers and enrichment of novel symbionts in the deep terrestrial subsurface.</title>
        <authorList>
            <person name="Probst A.J."/>
            <person name="Ladd B."/>
            <person name="Jarett J.K."/>
            <person name="Geller-Mcgrath D.E."/>
            <person name="Sieber C.M.K."/>
            <person name="Emerson J.B."/>
            <person name="Anantharaman K."/>
            <person name="Thomas B.C."/>
            <person name="Malmstrom R."/>
            <person name="Stieglmeier M."/>
            <person name="Klingl A."/>
            <person name="Woyke T."/>
            <person name="Ryan C.M."/>
            <person name="Banfield J.F."/>
        </authorList>
    </citation>
    <scope>NUCLEOTIDE SEQUENCE [LARGE SCALE GENOMIC DNA]</scope>
</reference>
<dbReference type="Pfam" id="PF00013">
    <property type="entry name" value="KH_1"/>
    <property type="match status" value="1"/>
</dbReference>
<dbReference type="Pfam" id="PF01138">
    <property type="entry name" value="RNase_PH"/>
    <property type="match status" value="2"/>
</dbReference>
<dbReference type="InterPro" id="IPR012162">
    <property type="entry name" value="PNPase"/>
</dbReference>
<dbReference type="EC" id="2.7.7.8" evidence="9"/>
<dbReference type="SUPFAM" id="SSF55666">
    <property type="entry name" value="Ribonuclease PH domain 2-like"/>
    <property type="match status" value="2"/>
</dbReference>
<dbReference type="CDD" id="cd11364">
    <property type="entry name" value="RNase_PH_PNPase_2"/>
    <property type="match status" value="1"/>
</dbReference>
<dbReference type="InterPro" id="IPR015848">
    <property type="entry name" value="PNPase_PH_RNA-bd_bac/org-type"/>
</dbReference>
<dbReference type="SUPFAM" id="SSF46915">
    <property type="entry name" value="Polynucleotide phosphorylase/guanosine pentaphosphate synthase (PNPase/GPSI), domain 3"/>
    <property type="match status" value="1"/>
</dbReference>
<dbReference type="Gene3D" id="3.30.1370.10">
    <property type="entry name" value="K Homology domain, type 1"/>
    <property type="match status" value="1"/>
</dbReference>
<dbReference type="InterPro" id="IPR004087">
    <property type="entry name" value="KH_dom"/>
</dbReference>
<evidence type="ECO:0000256" key="4">
    <source>
        <dbReference type="ARBA" id="ARBA00022679"/>
    </source>
</evidence>
<dbReference type="GO" id="GO:0005829">
    <property type="term" value="C:cytosol"/>
    <property type="evidence" value="ECO:0007669"/>
    <property type="project" value="TreeGrafter"/>
</dbReference>
<dbReference type="AlphaFoldDB" id="A0A2M7SCS0"/>
<dbReference type="InterPro" id="IPR036456">
    <property type="entry name" value="PNPase_PH_RNA-bd_sf"/>
</dbReference>
<dbReference type="InterPro" id="IPR015847">
    <property type="entry name" value="ExoRNase_PH_dom2"/>
</dbReference>
<accession>A0A2M7SCS0</accession>
<name>A0A2M7SCS0_9BACT</name>
<sequence>MEDAQVTEEIEVGGRKLIVSTGKMAKQAHGSVTLRYGDTVVLVTAVMSPEARKGIDFLPLLVDYREKAYSVGKIPGGFFKREGRPTEKETVNSRMIDRSIRPLFKENVRNDIQIIASVLSMDQINKPDVLGIMGASCALAVSGIPFDNLIGAVRIGKVGGNLVVNPTYQDLAAGSELDMIVTATKDRVVMIEAGAKEIPEEDLVRGIELAMEQMGGLVRVQENLAKKAGKAKKGFITVEATPELDEKVRSFLSGRLEKAISVPSRNEREESLRNIQKAMKAELCLAEEEEPQAKMIFEEMLKNILRKMILSGKRIDGRGFRDIRPITCETGVLPRTHGSALFTRGETQSLVVTTLGSMEDRQIIDDIELETEKKFMLHYNFPAFSTGEVKPERGAGRREIGHGALAEKAVSAVLPSEEEFPYTVRLVSDILESNGSSSMATVCGSSLSLMDAGVPIKRAVAGIAMGLVREGGNTAILSDIAGMEDHYGDMDFKVAGTEKGVSALQLDLKITGVETSVLKEILAAAREGRLFILGKMNEVISKARATVSTYAPKIYIYIINPKKIGELIGPGGKMIRSIIDQTGAEIDVDDDGKVMISCTDEKNAMRALDLVKSITAEVEVGKIYKGRVMRVMDFGAFVEILPGKEGLVHVSQFGEKRVEDIRKVVKEGDEFDVKVTEIDSQGRINLSRKQALREKKDA</sequence>
<comment type="subcellular location">
    <subcellularLocation>
        <location evidence="1 9">Cytoplasm</location>
    </subcellularLocation>
</comment>
<dbReference type="InterPro" id="IPR003029">
    <property type="entry name" value="S1_domain"/>
</dbReference>
<dbReference type="InterPro" id="IPR020568">
    <property type="entry name" value="Ribosomal_Su5_D2-typ_SF"/>
</dbReference>
<dbReference type="GO" id="GO:0006402">
    <property type="term" value="P:mRNA catabolic process"/>
    <property type="evidence" value="ECO:0007669"/>
    <property type="project" value="UniProtKB-UniRule"/>
</dbReference>
<dbReference type="SMART" id="SM00322">
    <property type="entry name" value="KH"/>
    <property type="match status" value="1"/>
</dbReference>
<proteinExistence type="inferred from homology"/>
<comment type="similarity">
    <text evidence="2 9">Belongs to the polyribonucleotide nucleotidyltransferase family.</text>
</comment>
<dbReference type="InterPro" id="IPR027408">
    <property type="entry name" value="PNPase/RNase_PH_dom_sf"/>
</dbReference>
<feature type="binding site" evidence="9">
    <location>
        <position position="485"/>
    </location>
    <ligand>
        <name>Mg(2+)</name>
        <dbReference type="ChEBI" id="CHEBI:18420"/>
    </ligand>
</feature>
<comment type="function">
    <text evidence="9">Involved in mRNA degradation. Catalyzes the phosphorolysis of single-stranded polyribonucleotides processively in the 3'- to 5'-direction.</text>
</comment>
<evidence type="ECO:0000259" key="10">
    <source>
        <dbReference type="PROSITE" id="PS50126"/>
    </source>
</evidence>
<dbReference type="Pfam" id="PF03725">
    <property type="entry name" value="RNase_PH_C"/>
    <property type="match status" value="1"/>
</dbReference>
<evidence type="ECO:0000256" key="8">
    <source>
        <dbReference type="ARBA" id="ARBA00022884"/>
    </source>
</evidence>
<dbReference type="PANTHER" id="PTHR11252">
    <property type="entry name" value="POLYRIBONUCLEOTIDE NUCLEOTIDYLTRANSFERASE"/>
    <property type="match status" value="1"/>
</dbReference>
<dbReference type="CDD" id="cd04472">
    <property type="entry name" value="S1_PNPase"/>
    <property type="match status" value="1"/>
</dbReference>